<proteinExistence type="inferred from homology"/>
<dbReference type="EMBL" id="KE356560">
    <property type="protein sequence ID" value="ERG91060.1"/>
    <property type="molecule type" value="Genomic_DNA"/>
</dbReference>
<dbReference type="PANTHER" id="PTHR42930">
    <property type="entry name" value="PHOSPHATE-SPECIFIC TRANSPORT SYSTEM ACCESSORY PROTEIN PHOU"/>
    <property type="match status" value="1"/>
</dbReference>
<comment type="similarity">
    <text evidence="1">Belongs to the PhoU family.</text>
</comment>
<dbReference type="GO" id="GO:0030643">
    <property type="term" value="P:intracellular phosphate ion homeostasis"/>
    <property type="evidence" value="ECO:0007669"/>
    <property type="project" value="InterPro"/>
</dbReference>
<dbReference type="PANTHER" id="PTHR42930:SF3">
    <property type="entry name" value="PHOSPHATE-SPECIFIC TRANSPORT SYSTEM ACCESSORY PROTEIN PHOU"/>
    <property type="match status" value="1"/>
</dbReference>
<evidence type="ECO:0000313" key="4">
    <source>
        <dbReference type="Proteomes" id="UP000030649"/>
    </source>
</evidence>
<dbReference type="Gene3D" id="1.20.58.220">
    <property type="entry name" value="Phosphate transport system protein phou homolog 2, domain 2"/>
    <property type="match status" value="1"/>
</dbReference>
<dbReference type="Proteomes" id="UP000030649">
    <property type="component" value="Unassembled WGS sequence"/>
</dbReference>
<dbReference type="Pfam" id="PF01895">
    <property type="entry name" value="PhoU"/>
    <property type="match status" value="2"/>
</dbReference>
<keyword evidence="1" id="KW-0813">Transport</keyword>
<sequence>MTRRSFRESIEELRESVLDTAELVVNQLNKALACLETGDEASAQAVIDADNTINNRCLEIEKKCIDLFALQQPLAGDLRLIASSFKIVNDLERIGDLAVNLAEYSLATRQSFDIETTVVSIGNDAVSMLTESLRAYEHDNVEKCYAVVAEDDNIDTLCLHASEVLTRTLIEHADNGDNKTTETESDAWDIEQALDDVTRLLLTIRDIERIADHAVNIGARTLWMINDDSSLIY</sequence>
<evidence type="ECO:0000259" key="2">
    <source>
        <dbReference type="Pfam" id="PF01895"/>
    </source>
</evidence>
<gene>
    <name evidence="3" type="ORF">J07HQW1_01092</name>
</gene>
<dbReference type="AlphaFoldDB" id="U1N3D9"/>
<dbReference type="NCBIfam" id="TIGR02135">
    <property type="entry name" value="phoU_full"/>
    <property type="match status" value="1"/>
</dbReference>
<keyword evidence="1" id="KW-0963">Cytoplasm</keyword>
<dbReference type="GO" id="GO:0006817">
    <property type="term" value="P:phosphate ion transport"/>
    <property type="evidence" value="ECO:0007669"/>
    <property type="project" value="UniProtKB-KW"/>
</dbReference>
<dbReference type="GO" id="GO:0045936">
    <property type="term" value="P:negative regulation of phosphate metabolic process"/>
    <property type="evidence" value="ECO:0007669"/>
    <property type="project" value="InterPro"/>
</dbReference>
<dbReference type="HOGENOM" id="CLU_078518_3_0_2"/>
<comment type="subunit">
    <text evidence="1">Homodimer.</text>
</comment>
<comment type="function">
    <text evidence="1">Plays a role in the regulation of phosphate uptake.</text>
</comment>
<organism evidence="3 4">
    <name type="scientific">Haloquadratum walsbyi J07HQW1</name>
    <dbReference type="NCBI Taxonomy" id="1238424"/>
    <lineage>
        <taxon>Archaea</taxon>
        <taxon>Methanobacteriati</taxon>
        <taxon>Methanobacteriota</taxon>
        <taxon>Stenosarchaea group</taxon>
        <taxon>Halobacteria</taxon>
        <taxon>Halobacteriales</taxon>
        <taxon>Haloferacaceae</taxon>
        <taxon>Haloquadratum</taxon>
    </lineage>
</organism>
<feature type="domain" description="PhoU" evidence="2">
    <location>
        <begin position="120"/>
        <end position="220"/>
    </location>
</feature>
<dbReference type="InterPro" id="IPR038078">
    <property type="entry name" value="PhoU-like_sf"/>
</dbReference>
<keyword evidence="1" id="KW-0592">Phosphate transport</keyword>
<dbReference type="SUPFAM" id="SSF109755">
    <property type="entry name" value="PhoU-like"/>
    <property type="match status" value="1"/>
</dbReference>
<feature type="domain" description="PhoU" evidence="2">
    <location>
        <begin position="20"/>
        <end position="104"/>
    </location>
</feature>
<comment type="subcellular location">
    <subcellularLocation>
        <location evidence="1">Cytoplasm</location>
    </subcellularLocation>
</comment>
<protein>
    <recommendedName>
        <fullName evidence="1">Phosphate-specific transport system accessory protein PhoU</fullName>
    </recommendedName>
</protein>
<dbReference type="GO" id="GO:0005737">
    <property type="term" value="C:cytoplasm"/>
    <property type="evidence" value="ECO:0007669"/>
    <property type="project" value="UniProtKB-SubCell"/>
</dbReference>
<reference evidence="3 4" key="1">
    <citation type="journal article" date="2013" name="PLoS ONE">
        <title>Assembly-driven community genomics of a hypersaline microbial ecosystem.</title>
        <authorList>
            <person name="Podell S."/>
            <person name="Ugalde J.A."/>
            <person name="Narasingarao P."/>
            <person name="Banfield J.F."/>
            <person name="Heidelberg K.B."/>
            <person name="Allen E.E."/>
        </authorList>
    </citation>
    <scope>NUCLEOTIDE SEQUENCE [LARGE SCALE GENOMIC DNA]</scope>
    <source>
        <strain evidence="4">J07HQW1</strain>
    </source>
</reference>
<name>U1N3D9_9EURY</name>
<accession>U1N3D9</accession>
<dbReference type="InterPro" id="IPR028366">
    <property type="entry name" value="PhoU"/>
</dbReference>
<dbReference type="STRING" id="1238424.J07HQW1_01092"/>
<evidence type="ECO:0000256" key="1">
    <source>
        <dbReference type="PIRNR" id="PIRNR003107"/>
    </source>
</evidence>
<dbReference type="PIRSF" id="PIRSF003107">
    <property type="entry name" value="PhoU"/>
    <property type="match status" value="1"/>
</dbReference>
<evidence type="ECO:0000313" key="3">
    <source>
        <dbReference type="EMBL" id="ERG91060.1"/>
    </source>
</evidence>
<dbReference type="InterPro" id="IPR026022">
    <property type="entry name" value="PhoU_dom"/>
</dbReference>